<evidence type="ECO:0000313" key="1">
    <source>
        <dbReference type="EMBL" id="KUK76844.1"/>
    </source>
</evidence>
<dbReference type="Proteomes" id="UP000053860">
    <property type="component" value="Unassembled WGS sequence"/>
</dbReference>
<evidence type="ECO:0000313" key="2">
    <source>
        <dbReference type="Proteomes" id="UP000053860"/>
    </source>
</evidence>
<dbReference type="AlphaFoldDB" id="A0A101HHJ6"/>
<name>A0A101HHJ6_9BACT</name>
<reference evidence="2" key="1">
    <citation type="journal article" date="2015" name="MBio">
        <title>Genome-Resolved Metagenomic Analysis Reveals Roles for Candidate Phyla and Other Microbial Community Members in Biogeochemical Transformations in Oil Reservoirs.</title>
        <authorList>
            <person name="Hu P."/>
            <person name="Tom L."/>
            <person name="Singh A."/>
            <person name="Thomas B.C."/>
            <person name="Baker B.J."/>
            <person name="Piceno Y.M."/>
            <person name="Andersen G.L."/>
            <person name="Banfield J.F."/>
        </authorList>
    </citation>
    <scope>NUCLEOTIDE SEQUENCE [LARGE SCALE GENOMIC DNA]</scope>
</reference>
<protein>
    <recommendedName>
        <fullName evidence="3">DUF3873 domain-containing protein</fullName>
    </recommendedName>
</protein>
<proteinExistence type="predicted"/>
<organism evidence="1 2">
    <name type="scientific">Proteiniphilum acetatigenes</name>
    <dbReference type="NCBI Taxonomy" id="294710"/>
    <lineage>
        <taxon>Bacteria</taxon>
        <taxon>Pseudomonadati</taxon>
        <taxon>Bacteroidota</taxon>
        <taxon>Bacteroidia</taxon>
        <taxon>Bacteroidales</taxon>
        <taxon>Dysgonomonadaceae</taxon>
        <taxon>Proteiniphilum</taxon>
    </lineage>
</organism>
<feature type="non-terminal residue" evidence="1">
    <location>
        <position position="94"/>
    </location>
</feature>
<sequence>MNTNSINGENGCSICQTGQENYTSFQTAFRPKRKLYQYDYRHTDGELFLTVAPTLEECRSRRNEWIAEKSKDKYILFLGFQRLGEFDTISEAKK</sequence>
<dbReference type="InterPro" id="IPR024356">
    <property type="entry name" value="DUF3873"/>
</dbReference>
<gene>
    <name evidence="1" type="ORF">XD92_1025</name>
</gene>
<dbReference type="EMBL" id="LGGN01000194">
    <property type="protein sequence ID" value="KUK76844.1"/>
    <property type="molecule type" value="Genomic_DNA"/>
</dbReference>
<accession>A0A101HHJ6</accession>
<comment type="caution">
    <text evidence="1">The sequence shown here is derived from an EMBL/GenBank/DDBJ whole genome shotgun (WGS) entry which is preliminary data.</text>
</comment>
<evidence type="ECO:0008006" key="3">
    <source>
        <dbReference type="Google" id="ProtNLM"/>
    </source>
</evidence>
<dbReference type="Pfam" id="PF12989">
    <property type="entry name" value="DUF3873"/>
    <property type="match status" value="1"/>
</dbReference>